<evidence type="ECO:0000313" key="2">
    <source>
        <dbReference type="Proteomes" id="UP000821865"/>
    </source>
</evidence>
<sequence>MSRRQSYTADFKRQVVLLAENSHNCAAQRELDVNEKLIRGWREQRDQLFVCNGRRRAIRGQATGRHDALEEELRLRMEEERAKGLPVSCEDIPTKARQLVQRDGIGRLTFRASRGWVQKFMRHNGLSLPTRTTFLRFLTRMALWQLATNPAPGPGYHIIVASSPTDRSKFQIGPTIRTKSIGTAETATIAMVTRSGKRTVSSAALAMTGLRAMKGQMLSLEIGLPSENAARDTQIGYFDVSTRHA</sequence>
<comment type="caution">
    <text evidence="1">The sequence shown here is derived from an EMBL/GenBank/DDBJ whole genome shotgun (WGS) entry which is preliminary data.</text>
</comment>
<gene>
    <name evidence="1" type="ORF">HPB49_017804</name>
</gene>
<protein>
    <submittedName>
        <fullName evidence="1">Uncharacterized protein</fullName>
    </submittedName>
</protein>
<dbReference type="Proteomes" id="UP000821865">
    <property type="component" value="Chromosome 8"/>
</dbReference>
<evidence type="ECO:0000313" key="1">
    <source>
        <dbReference type="EMBL" id="KAH7937937.1"/>
    </source>
</evidence>
<organism evidence="1 2">
    <name type="scientific">Dermacentor silvarum</name>
    <name type="common">Tick</name>
    <dbReference type="NCBI Taxonomy" id="543639"/>
    <lineage>
        <taxon>Eukaryota</taxon>
        <taxon>Metazoa</taxon>
        <taxon>Ecdysozoa</taxon>
        <taxon>Arthropoda</taxon>
        <taxon>Chelicerata</taxon>
        <taxon>Arachnida</taxon>
        <taxon>Acari</taxon>
        <taxon>Parasitiformes</taxon>
        <taxon>Ixodida</taxon>
        <taxon>Ixodoidea</taxon>
        <taxon>Ixodidae</taxon>
        <taxon>Rhipicephalinae</taxon>
        <taxon>Dermacentor</taxon>
    </lineage>
</organism>
<reference evidence="1" key="1">
    <citation type="submission" date="2020-05" db="EMBL/GenBank/DDBJ databases">
        <title>Large-scale comparative analyses of tick genomes elucidate their genetic diversity and vector capacities.</title>
        <authorList>
            <person name="Jia N."/>
            <person name="Wang J."/>
            <person name="Shi W."/>
            <person name="Du L."/>
            <person name="Sun Y."/>
            <person name="Zhan W."/>
            <person name="Jiang J."/>
            <person name="Wang Q."/>
            <person name="Zhang B."/>
            <person name="Ji P."/>
            <person name="Sakyi L.B."/>
            <person name="Cui X."/>
            <person name="Yuan T."/>
            <person name="Jiang B."/>
            <person name="Yang W."/>
            <person name="Lam T.T.-Y."/>
            <person name="Chang Q."/>
            <person name="Ding S."/>
            <person name="Wang X."/>
            <person name="Zhu J."/>
            <person name="Ruan X."/>
            <person name="Zhao L."/>
            <person name="Wei J."/>
            <person name="Que T."/>
            <person name="Du C."/>
            <person name="Cheng J."/>
            <person name="Dai P."/>
            <person name="Han X."/>
            <person name="Huang E."/>
            <person name="Gao Y."/>
            <person name="Liu J."/>
            <person name="Shao H."/>
            <person name="Ye R."/>
            <person name="Li L."/>
            <person name="Wei W."/>
            <person name="Wang X."/>
            <person name="Wang C."/>
            <person name="Yang T."/>
            <person name="Huo Q."/>
            <person name="Li W."/>
            <person name="Guo W."/>
            <person name="Chen H."/>
            <person name="Zhou L."/>
            <person name="Ni X."/>
            <person name="Tian J."/>
            <person name="Zhou Y."/>
            <person name="Sheng Y."/>
            <person name="Liu T."/>
            <person name="Pan Y."/>
            <person name="Xia L."/>
            <person name="Li J."/>
            <person name="Zhao F."/>
            <person name="Cao W."/>
        </authorList>
    </citation>
    <scope>NUCLEOTIDE SEQUENCE</scope>
    <source>
        <strain evidence="1">Dsil-2018</strain>
    </source>
</reference>
<name>A0ACB8CAJ8_DERSI</name>
<proteinExistence type="predicted"/>
<dbReference type="EMBL" id="CM023477">
    <property type="protein sequence ID" value="KAH7937937.1"/>
    <property type="molecule type" value="Genomic_DNA"/>
</dbReference>
<keyword evidence="2" id="KW-1185">Reference proteome</keyword>
<accession>A0ACB8CAJ8</accession>